<dbReference type="SUPFAM" id="SSF52972">
    <property type="entry name" value="ITPase-like"/>
    <property type="match status" value="1"/>
</dbReference>
<protein>
    <recommendedName>
        <fullName evidence="5">7-methyl-GTP pyrophosphatase</fullName>
        <shortName evidence="5">m(7)GTP pyrophosphatase</shortName>
        <ecNumber evidence="5">3.6.1.-</ecNumber>
    </recommendedName>
</protein>
<dbReference type="PANTHER" id="PTHR43213">
    <property type="entry name" value="BIFUNCTIONAL DTTP/UTP PYROPHOSPHATASE/METHYLTRANSFERASE PROTEIN-RELATED"/>
    <property type="match status" value="1"/>
</dbReference>
<dbReference type="GO" id="GO:0047429">
    <property type="term" value="F:nucleoside triphosphate diphosphatase activity"/>
    <property type="evidence" value="ECO:0007669"/>
    <property type="project" value="InterPro"/>
</dbReference>
<proteinExistence type="inferred from homology"/>
<dbReference type="Pfam" id="PF02545">
    <property type="entry name" value="Maf"/>
    <property type="match status" value="1"/>
</dbReference>
<comment type="cofactor">
    <cofactor evidence="5">
        <name>a divalent metal cation</name>
        <dbReference type="ChEBI" id="CHEBI:60240"/>
    </cofactor>
</comment>
<feature type="active site" description="Proton acceptor" evidence="5">
    <location>
        <position position="71"/>
    </location>
</feature>
<dbReference type="PIRSF" id="PIRSF006305">
    <property type="entry name" value="Maf"/>
    <property type="match status" value="1"/>
</dbReference>
<reference evidence="6 7" key="1">
    <citation type="journal article" date="2017" name="Environ. Microbiol.">
        <title>Genomic and physiological analyses of 'Reinekea forsetii' reveal a versatile opportunistic lifestyle during spring algae blooms.</title>
        <authorList>
            <person name="Avci B."/>
            <person name="Hahnke R.L."/>
            <person name="Chafee M."/>
            <person name="Fischer T."/>
            <person name="Gruber-Vodicka H."/>
            <person name="Tegetmeyer H.E."/>
            <person name="Harder J."/>
            <person name="Fuchs B.M."/>
            <person name="Amann R.I."/>
            <person name="Teeling H."/>
        </authorList>
    </citation>
    <scope>NUCLEOTIDE SEQUENCE [LARGE SCALE GENOMIC DNA]</scope>
    <source>
        <strain evidence="6 7">Hel1_31_D35</strain>
    </source>
</reference>
<comment type="catalytic activity">
    <reaction evidence="5">
        <text>N(7)-methyl-GTP + H2O = N(7)-methyl-GMP + diphosphate + H(+)</text>
        <dbReference type="Rhea" id="RHEA:58744"/>
        <dbReference type="ChEBI" id="CHEBI:15377"/>
        <dbReference type="ChEBI" id="CHEBI:15378"/>
        <dbReference type="ChEBI" id="CHEBI:33019"/>
        <dbReference type="ChEBI" id="CHEBI:58285"/>
        <dbReference type="ChEBI" id="CHEBI:87133"/>
    </reaction>
</comment>
<evidence type="ECO:0000256" key="1">
    <source>
        <dbReference type="ARBA" id="ARBA00004496"/>
    </source>
</evidence>
<gene>
    <name evidence="6" type="ORF">REIFOR_01646</name>
</gene>
<dbReference type="InterPro" id="IPR003697">
    <property type="entry name" value="Maf-like"/>
</dbReference>
<keyword evidence="3 5" id="KW-0378">Hydrolase</keyword>
<evidence type="ECO:0000256" key="5">
    <source>
        <dbReference type="HAMAP-Rule" id="MF_00528"/>
    </source>
</evidence>
<dbReference type="RefSeq" id="WP_100257104.1">
    <property type="nucleotide sequence ID" value="NZ_CP011797.1"/>
</dbReference>
<feature type="site" description="Important for substrate specificity" evidence="5">
    <location>
        <position position="72"/>
    </location>
</feature>
<comment type="function">
    <text evidence="5">Nucleoside triphosphate pyrophosphatase that hydrolyzes 7-methyl-GTP (m(7)GTP). May have a dual role in cell division arrest and in preventing the incorporation of modified nucleotides into cellular nucleic acids.</text>
</comment>
<evidence type="ECO:0000313" key="7">
    <source>
        <dbReference type="Proteomes" id="UP000229757"/>
    </source>
</evidence>
<comment type="similarity">
    <text evidence="5">Belongs to the Maf family. YceF subfamily.</text>
</comment>
<feature type="site" description="Important for substrate specificity" evidence="5">
    <location>
        <position position="155"/>
    </location>
</feature>
<sequence length="193" mass="21244">MSQRLVLASTSQYKRAQLRLLGVPFTCVDPGVHEDHAQYSGDPESYAIDLSQQKAIASAKRNPTAWVLGSDQVAVAADGTLLTKAGTPEKAVVQLQQCQNQTATFYSAACLLRGDVSYRWSVRTRVTFRQLDYAEICRYVEADRPEHCAGSFKVEALGISLFRQIQSNDPSALVGLPLMTLAEHLRQVGFQVP</sequence>
<evidence type="ECO:0000256" key="2">
    <source>
        <dbReference type="ARBA" id="ARBA00022490"/>
    </source>
</evidence>
<keyword evidence="2 5" id="KW-0963">Cytoplasm</keyword>
<feature type="site" description="Important for substrate specificity" evidence="5">
    <location>
        <position position="13"/>
    </location>
</feature>
<dbReference type="AlphaFoldDB" id="A0A2K8KSE4"/>
<dbReference type="HAMAP" id="MF_00528">
    <property type="entry name" value="Maf"/>
    <property type="match status" value="1"/>
</dbReference>
<evidence type="ECO:0000313" key="6">
    <source>
        <dbReference type="EMBL" id="ATX76791.1"/>
    </source>
</evidence>
<dbReference type="Proteomes" id="UP000229757">
    <property type="component" value="Chromosome"/>
</dbReference>
<name>A0A2K8KSE4_9GAMM</name>
<dbReference type="OrthoDB" id="9813694at2"/>
<dbReference type="InterPro" id="IPR029001">
    <property type="entry name" value="ITPase-like_fam"/>
</dbReference>
<keyword evidence="7" id="KW-1185">Reference proteome</keyword>
<dbReference type="GO" id="GO:0005737">
    <property type="term" value="C:cytoplasm"/>
    <property type="evidence" value="ECO:0007669"/>
    <property type="project" value="UniProtKB-SubCell"/>
</dbReference>
<dbReference type="EMBL" id="CP011797">
    <property type="protein sequence ID" value="ATX76791.1"/>
    <property type="molecule type" value="Genomic_DNA"/>
</dbReference>
<dbReference type="KEGG" id="rfo:REIFOR_01646"/>
<dbReference type="CDD" id="cd00555">
    <property type="entry name" value="Maf"/>
    <property type="match status" value="1"/>
</dbReference>
<evidence type="ECO:0000256" key="4">
    <source>
        <dbReference type="ARBA" id="ARBA00023080"/>
    </source>
</evidence>
<dbReference type="NCBIfam" id="TIGR00172">
    <property type="entry name" value="maf"/>
    <property type="match status" value="1"/>
</dbReference>
<keyword evidence="4 5" id="KW-0546">Nucleotide metabolism</keyword>
<dbReference type="EC" id="3.6.1.-" evidence="5"/>
<accession>A0A2K8KSE4</accession>
<dbReference type="PANTHER" id="PTHR43213:SF10">
    <property type="entry name" value="7-METHYL-GTP PYROPHOSPHATASE"/>
    <property type="match status" value="1"/>
</dbReference>
<organism evidence="6 7">
    <name type="scientific">Reinekea forsetii</name>
    <dbReference type="NCBI Taxonomy" id="1336806"/>
    <lineage>
        <taxon>Bacteria</taxon>
        <taxon>Pseudomonadati</taxon>
        <taxon>Pseudomonadota</taxon>
        <taxon>Gammaproteobacteria</taxon>
        <taxon>Oceanospirillales</taxon>
        <taxon>Saccharospirillaceae</taxon>
        <taxon>Reinekea</taxon>
    </lineage>
</organism>
<dbReference type="GO" id="GO:0009117">
    <property type="term" value="P:nucleotide metabolic process"/>
    <property type="evidence" value="ECO:0007669"/>
    <property type="project" value="UniProtKB-KW"/>
</dbReference>
<comment type="subcellular location">
    <subcellularLocation>
        <location evidence="1 5">Cytoplasm</location>
    </subcellularLocation>
</comment>
<comment type="caution">
    <text evidence="5">Lacks conserved residue(s) required for the propagation of feature annotation.</text>
</comment>
<evidence type="ECO:0000256" key="3">
    <source>
        <dbReference type="ARBA" id="ARBA00022801"/>
    </source>
</evidence>
<dbReference type="Gene3D" id="3.90.950.10">
    <property type="match status" value="1"/>
</dbReference>